<dbReference type="Proteomes" id="UP000023152">
    <property type="component" value="Unassembled WGS sequence"/>
</dbReference>
<accession>X6MFT2</accession>
<sequence>ERKSNSLRDFIHAAIEMDVTHLLTLSQHDVVGTVLRMVRLPEGPTFWFRVKEYSTLSDVISLRKKPLHYQFSLQFPPLVVLNGFSSVSTTTTTTAPEQSTNEDTTQNPNKEKKEGNDDDDNDEDGDGDNENKNEKDNDNDNNNNNNNNNNNDDNDNEKEKEISERIRIRPNQVHLKLVAAMLKHMFPAMNVAAMRLKHCKRVVFFQYNNESNTIDMRHYKISVVPVGVSRSVRRLIQDDRSIPDLHRFKDVSEYVLPDPNSPQMAGAMSSDSEMEDNEHTRVKLSQDVFGHGNTKSQSSAIRLREIGPRLVLELTKIEELINTGRVLYHAFIQKTREEIMELETKKQKEVQVKTQRKKQQEANVRKKLVEKAEQKVLKKDKQKEVKLTHFLKEFPASDNAESTAQIDDPSHPSSSSSSKTPLPAKHKINFTDSSSPPSKKPKRNK</sequence>
<keyword evidence="4" id="KW-1185">Reference proteome</keyword>
<feature type="region of interest" description="Disordered" evidence="1">
    <location>
        <begin position="89"/>
        <end position="164"/>
    </location>
</feature>
<feature type="compositionally biased region" description="Acidic residues" evidence="1">
    <location>
        <begin position="116"/>
        <end position="128"/>
    </location>
</feature>
<gene>
    <name evidence="3" type="ORF">RFI_25089</name>
</gene>
<feature type="compositionally biased region" description="Basic and acidic residues" evidence="1">
    <location>
        <begin position="129"/>
        <end position="138"/>
    </location>
</feature>
<dbReference type="AlphaFoldDB" id="X6MFT2"/>
<dbReference type="PANTHER" id="PTHR12661:SF5">
    <property type="entry name" value="SUPPRESSOR OF SWI4 1 HOMOLOG"/>
    <property type="match status" value="1"/>
</dbReference>
<dbReference type="EMBL" id="ASPP01021543">
    <property type="protein sequence ID" value="ETO12287.1"/>
    <property type="molecule type" value="Genomic_DNA"/>
</dbReference>
<dbReference type="GO" id="GO:0000027">
    <property type="term" value="P:ribosomal large subunit assembly"/>
    <property type="evidence" value="ECO:0007669"/>
    <property type="project" value="TreeGrafter"/>
</dbReference>
<dbReference type="Pfam" id="PF04427">
    <property type="entry name" value="Brix"/>
    <property type="match status" value="2"/>
</dbReference>
<dbReference type="GO" id="GO:0030687">
    <property type="term" value="C:preribosome, large subunit precursor"/>
    <property type="evidence" value="ECO:0007669"/>
    <property type="project" value="TreeGrafter"/>
</dbReference>
<dbReference type="SMART" id="SM00879">
    <property type="entry name" value="Brix"/>
    <property type="match status" value="1"/>
</dbReference>
<evidence type="ECO:0000256" key="1">
    <source>
        <dbReference type="SAM" id="MobiDB-lite"/>
    </source>
</evidence>
<feature type="compositionally biased region" description="Low complexity" evidence="1">
    <location>
        <begin position="140"/>
        <end position="151"/>
    </location>
</feature>
<dbReference type="PROSITE" id="PS50833">
    <property type="entry name" value="BRIX"/>
    <property type="match status" value="1"/>
</dbReference>
<dbReference type="PANTHER" id="PTHR12661">
    <property type="entry name" value="PETER PAN-RELATED"/>
    <property type="match status" value="1"/>
</dbReference>
<dbReference type="OMA" id="IWRTILT"/>
<feature type="domain" description="Brix" evidence="2">
    <location>
        <begin position="1"/>
        <end position="323"/>
    </location>
</feature>
<evidence type="ECO:0000313" key="4">
    <source>
        <dbReference type="Proteomes" id="UP000023152"/>
    </source>
</evidence>
<evidence type="ECO:0000313" key="3">
    <source>
        <dbReference type="EMBL" id="ETO12287.1"/>
    </source>
</evidence>
<feature type="non-terminal residue" evidence="3">
    <location>
        <position position="1"/>
    </location>
</feature>
<comment type="caution">
    <text evidence="3">The sequence shown here is derived from an EMBL/GenBank/DDBJ whole genome shotgun (WGS) entry which is preliminary data.</text>
</comment>
<dbReference type="OrthoDB" id="10261452at2759"/>
<feature type="compositionally biased region" description="Polar residues" evidence="1">
    <location>
        <begin position="95"/>
        <end position="108"/>
    </location>
</feature>
<name>X6MFT2_RETFI</name>
<evidence type="ECO:0000259" key="2">
    <source>
        <dbReference type="PROSITE" id="PS50833"/>
    </source>
</evidence>
<organism evidence="3 4">
    <name type="scientific">Reticulomyxa filosa</name>
    <dbReference type="NCBI Taxonomy" id="46433"/>
    <lineage>
        <taxon>Eukaryota</taxon>
        <taxon>Sar</taxon>
        <taxon>Rhizaria</taxon>
        <taxon>Retaria</taxon>
        <taxon>Foraminifera</taxon>
        <taxon>Monothalamids</taxon>
        <taxon>Reticulomyxidae</taxon>
        <taxon>Reticulomyxa</taxon>
    </lineage>
</organism>
<dbReference type="InterPro" id="IPR007109">
    <property type="entry name" value="Brix"/>
</dbReference>
<dbReference type="InterPro" id="IPR045112">
    <property type="entry name" value="PPAN-like"/>
</dbReference>
<dbReference type="GO" id="GO:0019843">
    <property type="term" value="F:rRNA binding"/>
    <property type="evidence" value="ECO:0007669"/>
    <property type="project" value="InterPro"/>
</dbReference>
<feature type="region of interest" description="Disordered" evidence="1">
    <location>
        <begin position="391"/>
        <end position="445"/>
    </location>
</feature>
<protein>
    <recommendedName>
        <fullName evidence="2">Brix domain-containing protein</fullName>
    </recommendedName>
</protein>
<dbReference type="GO" id="GO:0006364">
    <property type="term" value="P:rRNA processing"/>
    <property type="evidence" value="ECO:0007669"/>
    <property type="project" value="InterPro"/>
</dbReference>
<reference evidence="3 4" key="1">
    <citation type="journal article" date="2013" name="Curr. Biol.">
        <title>The Genome of the Foraminiferan Reticulomyxa filosa.</title>
        <authorList>
            <person name="Glockner G."/>
            <person name="Hulsmann N."/>
            <person name="Schleicher M."/>
            <person name="Noegel A.A."/>
            <person name="Eichinger L."/>
            <person name="Gallinger C."/>
            <person name="Pawlowski J."/>
            <person name="Sierra R."/>
            <person name="Euteneuer U."/>
            <person name="Pillet L."/>
            <person name="Moustafa A."/>
            <person name="Platzer M."/>
            <person name="Groth M."/>
            <person name="Szafranski K."/>
            <person name="Schliwa M."/>
        </authorList>
    </citation>
    <scope>NUCLEOTIDE SEQUENCE [LARGE SCALE GENOMIC DNA]</scope>
</reference>
<proteinExistence type="predicted"/>